<organism evidence="15 16">
    <name type="scientific">Candidatus Brocadia sinica JPN1</name>
    <dbReference type="NCBI Taxonomy" id="1197129"/>
    <lineage>
        <taxon>Bacteria</taxon>
        <taxon>Pseudomonadati</taxon>
        <taxon>Planctomycetota</taxon>
        <taxon>Candidatus Brocadiia</taxon>
        <taxon>Candidatus Brocadiales</taxon>
        <taxon>Candidatus Brocadiaceae</taxon>
        <taxon>Candidatus Brocadia</taxon>
    </lineage>
</organism>
<keyword evidence="10 13" id="KW-0472">Membrane</keyword>
<evidence type="ECO:0000259" key="14">
    <source>
        <dbReference type="Pfam" id="PF00535"/>
    </source>
</evidence>
<evidence type="ECO:0000256" key="7">
    <source>
        <dbReference type="ARBA" id="ARBA00022985"/>
    </source>
</evidence>
<keyword evidence="3" id="KW-0441">Lipid A biosynthesis</keyword>
<evidence type="ECO:0000256" key="3">
    <source>
        <dbReference type="ARBA" id="ARBA00022556"/>
    </source>
</evidence>
<dbReference type="PANTHER" id="PTHR48090">
    <property type="entry name" value="UNDECAPRENYL-PHOSPHATE 4-DEOXY-4-FORMAMIDO-L-ARABINOSE TRANSFERASE-RELATED"/>
    <property type="match status" value="1"/>
</dbReference>
<dbReference type="SUPFAM" id="SSF53448">
    <property type="entry name" value="Nucleotide-diphospho-sugar transferases"/>
    <property type="match status" value="1"/>
</dbReference>
<evidence type="ECO:0000256" key="10">
    <source>
        <dbReference type="ARBA" id="ARBA00023136"/>
    </source>
</evidence>
<gene>
    <name evidence="15" type="ORF">BROSI_A1295</name>
</gene>
<keyword evidence="9" id="KW-0443">Lipid metabolism</keyword>
<name>A0ABQ0JVJ4_9BACT</name>
<dbReference type="InterPro" id="IPR022857">
    <property type="entry name" value="ArnC_tfrase"/>
</dbReference>
<reference evidence="16" key="1">
    <citation type="journal article" date="2015" name="Genome Announc.">
        <title>Draft Genome Sequence of an Anaerobic Ammonium-Oxidizing Bacterium, "Candidatus Brocadia sinica".</title>
        <authorList>
            <person name="Oshiki M."/>
            <person name="Shinyako-Hata K."/>
            <person name="Satoh H."/>
            <person name="Okabe S."/>
        </authorList>
    </citation>
    <scope>NUCLEOTIDE SEQUENCE [LARGE SCALE GENOMIC DNA]</scope>
    <source>
        <strain evidence="16">JPN1</strain>
    </source>
</reference>
<protein>
    <recommendedName>
        <fullName evidence="12">Polymyxin resistance protein PmrF</fullName>
    </recommendedName>
</protein>
<keyword evidence="11" id="KW-0046">Antibiotic resistance</keyword>
<evidence type="ECO:0000256" key="4">
    <source>
        <dbReference type="ARBA" id="ARBA00022676"/>
    </source>
</evidence>
<comment type="caution">
    <text evidence="15">The sequence shown here is derived from an EMBL/GenBank/DDBJ whole genome shotgun (WGS) entry which is preliminary data.</text>
</comment>
<evidence type="ECO:0000313" key="15">
    <source>
        <dbReference type="EMBL" id="GAN32780.1"/>
    </source>
</evidence>
<proteinExistence type="inferred from homology"/>
<evidence type="ECO:0000256" key="6">
    <source>
        <dbReference type="ARBA" id="ARBA00022692"/>
    </source>
</evidence>
<keyword evidence="16" id="KW-1185">Reference proteome</keyword>
<evidence type="ECO:0000256" key="9">
    <source>
        <dbReference type="ARBA" id="ARBA00023098"/>
    </source>
</evidence>
<keyword evidence="6 13" id="KW-0812">Transmembrane</keyword>
<feature type="transmembrane region" description="Helical" evidence="13">
    <location>
        <begin position="230"/>
        <end position="252"/>
    </location>
</feature>
<dbReference type="CDD" id="cd04187">
    <property type="entry name" value="DPM1_like_bac"/>
    <property type="match status" value="1"/>
</dbReference>
<dbReference type="PANTHER" id="PTHR48090:SF3">
    <property type="entry name" value="UNDECAPRENYL-PHOSPHATE 4-DEOXY-4-FORMAMIDO-L-ARABINOSE TRANSFERASE"/>
    <property type="match status" value="1"/>
</dbReference>
<keyword evidence="7" id="KW-0448">Lipopolysaccharide biosynthesis</keyword>
<dbReference type="EMBL" id="BAFN01000001">
    <property type="protein sequence ID" value="GAN32780.1"/>
    <property type="molecule type" value="Genomic_DNA"/>
</dbReference>
<feature type="transmembrane region" description="Helical" evidence="13">
    <location>
        <begin position="264"/>
        <end position="286"/>
    </location>
</feature>
<feature type="domain" description="Glycosyltransferase 2-like" evidence="14">
    <location>
        <begin position="6"/>
        <end position="167"/>
    </location>
</feature>
<evidence type="ECO:0000256" key="11">
    <source>
        <dbReference type="ARBA" id="ARBA00023251"/>
    </source>
</evidence>
<dbReference type="Pfam" id="PF00535">
    <property type="entry name" value="Glycos_transf_2"/>
    <property type="match status" value="1"/>
</dbReference>
<evidence type="ECO:0000256" key="5">
    <source>
        <dbReference type="ARBA" id="ARBA00022679"/>
    </source>
</evidence>
<evidence type="ECO:0000313" key="16">
    <source>
        <dbReference type="Proteomes" id="UP000032309"/>
    </source>
</evidence>
<dbReference type="GO" id="GO:0016740">
    <property type="term" value="F:transferase activity"/>
    <property type="evidence" value="ECO:0007669"/>
    <property type="project" value="UniProtKB-KW"/>
</dbReference>
<keyword evidence="8 13" id="KW-1133">Transmembrane helix</keyword>
<dbReference type="RefSeq" id="WP_052562887.1">
    <property type="nucleotide sequence ID" value="NZ_BAFN01000001.1"/>
</dbReference>
<evidence type="ECO:0000256" key="13">
    <source>
        <dbReference type="SAM" id="Phobius"/>
    </source>
</evidence>
<keyword evidence="2" id="KW-0444">Lipid biosynthesis</keyword>
<evidence type="ECO:0000256" key="2">
    <source>
        <dbReference type="ARBA" id="ARBA00022516"/>
    </source>
</evidence>
<accession>A0ABQ0JVJ4</accession>
<dbReference type="Proteomes" id="UP000032309">
    <property type="component" value="Unassembled WGS sequence"/>
</dbReference>
<evidence type="ECO:0000256" key="1">
    <source>
        <dbReference type="ARBA" id="ARBA00022475"/>
    </source>
</evidence>
<sequence>MDSLVSVVIPVYNEEHNLEDLVRRCLAACSQMKRPFEVILVDDGSRDKSASMISEAGVRHGGKIVGVLLNRNYGQHSAVMAGFSESRGEVIVTLDADLQNPPEEIPRLVAKMDEGYDVVASQRENRQDPLFRKIASKLINKAAQKSTGVTMTDYGCMLRAYRRHIVDAMLQCHERSTFIPILANSFARRTAEIPVGHSERMKGESKYSLWKLINLQFDLLTSMTMFPLRMLSIIGIVVAALGIGFGIMLLVMRSVHGPEWAAQGVFTLFSILFIFIGAQFVGMGLLGEYIGRIYSDVRARPRYFVQQVVGREKDSDVPRVKKGSDVKI</sequence>
<dbReference type="HAMAP" id="MF_01164">
    <property type="entry name" value="ArnC_transfer"/>
    <property type="match status" value="1"/>
</dbReference>
<dbReference type="InterPro" id="IPR029044">
    <property type="entry name" value="Nucleotide-diphossugar_trans"/>
</dbReference>
<dbReference type="InterPro" id="IPR001173">
    <property type="entry name" value="Glyco_trans_2-like"/>
</dbReference>
<keyword evidence="5 15" id="KW-0808">Transferase</keyword>
<dbReference type="Gene3D" id="3.90.550.10">
    <property type="entry name" value="Spore Coat Polysaccharide Biosynthesis Protein SpsA, Chain A"/>
    <property type="match status" value="1"/>
</dbReference>
<evidence type="ECO:0000256" key="8">
    <source>
        <dbReference type="ARBA" id="ARBA00022989"/>
    </source>
</evidence>
<keyword evidence="4" id="KW-0328">Glycosyltransferase</keyword>
<dbReference type="InterPro" id="IPR050256">
    <property type="entry name" value="Glycosyltransferase_2"/>
</dbReference>
<keyword evidence="1" id="KW-1003">Cell membrane</keyword>
<evidence type="ECO:0000256" key="12">
    <source>
        <dbReference type="ARBA" id="ARBA00030159"/>
    </source>
</evidence>